<dbReference type="Gene3D" id="3.40.367.20">
    <property type="match status" value="1"/>
</dbReference>
<comment type="caution">
    <text evidence="4">The sequence shown here is derived from an EMBL/GenBank/DDBJ whole genome shotgun (WGS) entry which is preliminary data.</text>
</comment>
<gene>
    <name evidence="5" type="ORF">HJB60_02760</name>
    <name evidence="4" type="ORF">HJB63_24890</name>
</gene>
<dbReference type="InterPro" id="IPR043129">
    <property type="entry name" value="ATPase_NBD"/>
</dbReference>
<dbReference type="Proteomes" id="UP000749740">
    <property type="component" value="Unassembled WGS sequence"/>
</dbReference>
<evidence type="ECO:0000256" key="2">
    <source>
        <dbReference type="ARBA" id="ARBA00022777"/>
    </source>
</evidence>
<dbReference type="Pfam" id="PF02685">
    <property type="entry name" value="Glucokinase"/>
    <property type="match status" value="1"/>
</dbReference>
<organism evidence="4 6">
    <name type="scientific">Rhizobium lentis</name>
    <dbReference type="NCBI Taxonomy" id="1138194"/>
    <lineage>
        <taxon>Bacteria</taxon>
        <taxon>Pseudomonadati</taxon>
        <taxon>Pseudomonadota</taxon>
        <taxon>Alphaproteobacteria</taxon>
        <taxon>Hyphomicrobiales</taxon>
        <taxon>Rhizobiaceae</taxon>
        <taxon>Rhizobium/Agrobacterium group</taxon>
        <taxon>Rhizobium</taxon>
    </lineage>
</organism>
<dbReference type="GO" id="GO:0004340">
    <property type="term" value="F:glucokinase activity"/>
    <property type="evidence" value="ECO:0007669"/>
    <property type="project" value="InterPro"/>
</dbReference>
<dbReference type="GO" id="GO:0005524">
    <property type="term" value="F:ATP binding"/>
    <property type="evidence" value="ECO:0007669"/>
    <property type="project" value="InterPro"/>
</dbReference>
<dbReference type="RefSeq" id="WP_207244604.1">
    <property type="nucleotide sequence ID" value="NZ_CP071455.1"/>
</dbReference>
<dbReference type="PANTHER" id="PTHR47690">
    <property type="entry name" value="GLUCOKINASE"/>
    <property type="match status" value="1"/>
</dbReference>
<sequence length="319" mass="33584">MPTLSDRHAIVGEIGPTHLRFAVADIDELAMDHYVNFRTADFDSIELAVDAYLTSLQNRPAKMSLAVAGDIAGGHARLFHRPWSFSAKQLQNAFSIPTVRLMRDIEAVSRSVPLLTQHDLLQIGGAISPRVGPKAILLVERDVEVAAAVPVGPGWGTLLGRAGDISFGAEDGDELLVLNIMRRGPARIALRNVLTSTGLASLHDALRQHAGLGASTWGVSEIIEAASAEEPDPYASETLRRFTTWLGRFAGDLAAAYGAEGGLYLAGSLSNDLRNVLTEGTFAASFTAAGGPSGFASTVPVHIVTASNVALRGAALALS</sequence>
<keyword evidence="2" id="KW-0418">Kinase</keyword>
<evidence type="ECO:0000313" key="5">
    <source>
        <dbReference type="EMBL" id="MBX5088099.1"/>
    </source>
</evidence>
<evidence type="ECO:0008006" key="8">
    <source>
        <dbReference type="Google" id="ProtNLM"/>
    </source>
</evidence>
<evidence type="ECO:0000313" key="6">
    <source>
        <dbReference type="Proteomes" id="UP000749740"/>
    </source>
</evidence>
<dbReference type="InterPro" id="IPR050201">
    <property type="entry name" value="Bacterial_glucokinase"/>
</dbReference>
<dbReference type="GeneID" id="66142838"/>
<dbReference type="GO" id="GO:0005829">
    <property type="term" value="C:cytosol"/>
    <property type="evidence" value="ECO:0007669"/>
    <property type="project" value="TreeGrafter"/>
</dbReference>
<evidence type="ECO:0000256" key="1">
    <source>
        <dbReference type="ARBA" id="ARBA00022679"/>
    </source>
</evidence>
<dbReference type="GO" id="GO:0006096">
    <property type="term" value="P:glycolytic process"/>
    <property type="evidence" value="ECO:0007669"/>
    <property type="project" value="InterPro"/>
</dbReference>
<dbReference type="CDD" id="cd24008">
    <property type="entry name" value="ASKHA_NBD_GLK"/>
    <property type="match status" value="1"/>
</dbReference>
<dbReference type="PANTHER" id="PTHR47690:SF1">
    <property type="entry name" value="GLUCOKINASE"/>
    <property type="match status" value="1"/>
</dbReference>
<keyword evidence="7" id="KW-1185">Reference proteome</keyword>
<evidence type="ECO:0000256" key="3">
    <source>
        <dbReference type="RuleBase" id="RU004046"/>
    </source>
</evidence>
<dbReference type="GO" id="GO:0005536">
    <property type="term" value="F:D-glucose binding"/>
    <property type="evidence" value="ECO:0007669"/>
    <property type="project" value="InterPro"/>
</dbReference>
<dbReference type="InterPro" id="IPR003836">
    <property type="entry name" value="Glucokinase"/>
</dbReference>
<keyword evidence="1" id="KW-0808">Transferase</keyword>
<evidence type="ECO:0000313" key="7">
    <source>
        <dbReference type="Proteomes" id="UP000770629"/>
    </source>
</evidence>
<protein>
    <recommendedName>
        <fullName evidence="8">Glucokinase</fullName>
    </recommendedName>
</protein>
<dbReference type="EMBL" id="JABDYC010000010">
    <property type="protein sequence ID" value="MBX5025762.1"/>
    <property type="molecule type" value="Genomic_DNA"/>
</dbReference>
<dbReference type="Proteomes" id="UP000770629">
    <property type="component" value="Unassembled WGS sequence"/>
</dbReference>
<name>A0A9Q3R281_9HYPH</name>
<proteinExistence type="inferred from homology"/>
<dbReference type="EMBL" id="JABDYF010000001">
    <property type="protein sequence ID" value="MBX5088099.1"/>
    <property type="molecule type" value="Genomic_DNA"/>
</dbReference>
<accession>A0A9Q3R281</accession>
<comment type="similarity">
    <text evidence="3">Belongs to the bacterial glucokinase family.</text>
</comment>
<reference evidence="4 7" key="1">
    <citation type="submission" date="2020-04" db="EMBL/GenBank/DDBJ databases">
        <title>Global-level population genomics: horizontal gene transfer, symbiosis and evolution in Rhizobia.</title>
        <authorList>
            <person name="Gai Y."/>
        </authorList>
    </citation>
    <scope>NUCLEOTIDE SEQUENCE</scope>
    <source>
        <strain evidence="5 7">BLR33</strain>
        <strain evidence="4">BLR57</strain>
    </source>
</reference>
<evidence type="ECO:0000313" key="4">
    <source>
        <dbReference type="EMBL" id="MBX5025762.1"/>
    </source>
</evidence>
<dbReference type="AlphaFoldDB" id="A0A9Q3R281"/>
<dbReference type="Gene3D" id="3.30.420.40">
    <property type="match status" value="1"/>
</dbReference>
<dbReference type="SUPFAM" id="SSF53067">
    <property type="entry name" value="Actin-like ATPase domain"/>
    <property type="match status" value="1"/>
</dbReference>